<evidence type="ECO:0000256" key="8">
    <source>
        <dbReference type="ARBA" id="ARBA00023157"/>
    </source>
</evidence>
<dbReference type="Pfam" id="PF08031">
    <property type="entry name" value="BBE"/>
    <property type="match status" value="1"/>
</dbReference>
<dbReference type="InterPro" id="IPR016166">
    <property type="entry name" value="FAD-bd_PCMH"/>
</dbReference>
<evidence type="ECO:0000256" key="5">
    <source>
        <dbReference type="ARBA" id="ARBA00022630"/>
    </source>
</evidence>
<dbReference type="InterPro" id="IPR036318">
    <property type="entry name" value="FAD-bd_PCMH-like_sf"/>
</dbReference>
<keyword evidence="8" id="KW-1015">Disulfide bond</keyword>
<dbReference type="EMBL" id="WHWC01000018">
    <property type="protein sequence ID" value="KAG8365679.1"/>
    <property type="molecule type" value="Genomic_DNA"/>
</dbReference>
<accession>A0AAV6W6H3</accession>
<evidence type="ECO:0000256" key="7">
    <source>
        <dbReference type="ARBA" id="ARBA00022827"/>
    </source>
</evidence>
<organism evidence="12 13">
    <name type="scientific">Buddleja alternifolia</name>
    <dbReference type="NCBI Taxonomy" id="168488"/>
    <lineage>
        <taxon>Eukaryota</taxon>
        <taxon>Viridiplantae</taxon>
        <taxon>Streptophyta</taxon>
        <taxon>Embryophyta</taxon>
        <taxon>Tracheophyta</taxon>
        <taxon>Spermatophyta</taxon>
        <taxon>Magnoliopsida</taxon>
        <taxon>eudicotyledons</taxon>
        <taxon>Gunneridae</taxon>
        <taxon>Pentapetalae</taxon>
        <taxon>asterids</taxon>
        <taxon>lamiids</taxon>
        <taxon>Lamiales</taxon>
        <taxon>Scrophulariaceae</taxon>
        <taxon>Buddlejeae</taxon>
        <taxon>Buddleja</taxon>
    </lineage>
</organism>
<reference evidence="12" key="1">
    <citation type="submission" date="2019-10" db="EMBL/GenBank/DDBJ databases">
        <authorList>
            <person name="Zhang R."/>
            <person name="Pan Y."/>
            <person name="Wang J."/>
            <person name="Ma R."/>
            <person name="Yu S."/>
        </authorList>
    </citation>
    <scope>NUCLEOTIDE SEQUENCE</scope>
    <source>
        <strain evidence="12">LA-IB0</strain>
        <tissue evidence="12">Leaf</tissue>
    </source>
</reference>
<dbReference type="SUPFAM" id="SSF56176">
    <property type="entry name" value="FAD-binding/transporter-associated domain-like"/>
    <property type="match status" value="1"/>
</dbReference>
<name>A0AAV6W6H3_9LAMI</name>
<evidence type="ECO:0000313" key="13">
    <source>
        <dbReference type="Proteomes" id="UP000826271"/>
    </source>
</evidence>
<gene>
    <name evidence="12" type="ORF">BUALT_Bualt18G0131500</name>
</gene>
<evidence type="ECO:0000256" key="4">
    <source>
        <dbReference type="ARBA" id="ARBA00022589"/>
    </source>
</evidence>
<comment type="pathway">
    <text evidence="2">Alkaloid biosynthesis.</text>
</comment>
<evidence type="ECO:0000256" key="6">
    <source>
        <dbReference type="ARBA" id="ARBA00022729"/>
    </source>
</evidence>
<comment type="cofactor">
    <cofactor evidence="1">
        <name>FAD</name>
        <dbReference type="ChEBI" id="CHEBI:57692"/>
    </cofactor>
</comment>
<protein>
    <recommendedName>
        <fullName evidence="11">FAD-binding PCMH-type domain-containing protein</fullName>
    </recommendedName>
</protein>
<keyword evidence="6 10" id="KW-0732">Signal</keyword>
<dbReference type="PROSITE" id="PS51387">
    <property type="entry name" value="FAD_PCMH"/>
    <property type="match status" value="1"/>
</dbReference>
<feature type="signal peptide" evidence="10">
    <location>
        <begin position="1"/>
        <end position="24"/>
    </location>
</feature>
<evidence type="ECO:0000313" key="12">
    <source>
        <dbReference type="EMBL" id="KAG8365679.1"/>
    </source>
</evidence>
<evidence type="ECO:0000256" key="1">
    <source>
        <dbReference type="ARBA" id="ARBA00001974"/>
    </source>
</evidence>
<dbReference type="Gene3D" id="3.30.465.10">
    <property type="match status" value="1"/>
</dbReference>
<feature type="domain" description="FAD-binding PCMH-type" evidence="11">
    <location>
        <begin position="75"/>
        <end position="249"/>
    </location>
</feature>
<dbReference type="AlphaFoldDB" id="A0AAV6W6H3"/>
<keyword evidence="13" id="KW-1185">Reference proteome</keyword>
<keyword evidence="7" id="KW-0274">FAD</keyword>
<dbReference type="GO" id="GO:0071949">
    <property type="term" value="F:FAD binding"/>
    <property type="evidence" value="ECO:0007669"/>
    <property type="project" value="InterPro"/>
</dbReference>
<dbReference type="Gene3D" id="3.30.43.10">
    <property type="entry name" value="Uridine Diphospho-n-acetylenolpyruvylglucosamine Reductase, domain 2"/>
    <property type="match status" value="1"/>
</dbReference>
<dbReference type="PANTHER" id="PTHR32448">
    <property type="entry name" value="OS08G0158400 PROTEIN"/>
    <property type="match status" value="1"/>
</dbReference>
<dbReference type="Proteomes" id="UP000826271">
    <property type="component" value="Unassembled WGS sequence"/>
</dbReference>
<evidence type="ECO:0000256" key="10">
    <source>
        <dbReference type="SAM" id="SignalP"/>
    </source>
</evidence>
<evidence type="ECO:0000256" key="2">
    <source>
        <dbReference type="ARBA" id="ARBA00004913"/>
    </source>
</evidence>
<dbReference type="GO" id="GO:0016491">
    <property type="term" value="F:oxidoreductase activity"/>
    <property type="evidence" value="ECO:0007669"/>
    <property type="project" value="InterPro"/>
</dbReference>
<dbReference type="Gene3D" id="3.40.462.20">
    <property type="match status" value="1"/>
</dbReference>
<dbReference type="Pfam" id="PF01565">
    <property type="entry name" value="FAD_binding_4"/>
    <property type="match status" value="1"/>
</dbReference>
<dbReference type="InterPro" id="IPR016169">
    <property type="entry name" value="FAD-bd_PCMH_sub2"/>
</dbReference>
<dbReference type="InterPro" id="IPR012951">
    <property type="entry name" value="BBE"/>
</dbReference>
<sequence length="532" mass="59169">MKTSNISLLSFFFFFVFFTALATSDSTNNKPFLDCLNTHSEPSQPIPKALYFPTNSSYSSVLQFYIRNLRFNDSTTPKPLFILTAMHVSHIQAAILCAKSHGLEMRIRSGGHDFEGVSYVSNSPFFVLDMFNLRAINVTIEDETAWIQTGATLGEVYYRVSEKSKIHVFPGGTCPSVGVGGIVGGGGFGNMVRKHGMTVDSIIDAILVDVNGRVLDRASMGEDLFWAITGGGASSFGVVVAYKTRLVRVPNPVAFAVIQISNMQNNIDIVYKFLRIVDKLDNDLFIKLALDVPKTGDQKTVRGTFLILFLGDSEKLLSLMKKNFPELGLKKGDCADISWVDSLLRWTNFPIGTPTTVLLSRIHPATACLKRKSDLLKNPISKKGLDLIFKKMIELETPVLKFFPYGGVMNTISSSAKPFPHRAGNIALVEIATNWNEPGAEAANYYMNLTNEFYEFMSPFVSESREAYLDYRDFNLGVNNHGPDSYVQGASYGYKYFKNNFDKLVEIKSKVDPDNFFRNEQSIPVSPLISSS</sequence>
<comment type="similarity">
    <text evidence="3">Belongs to the oxygen-dependent FAD-linked oxidoreductase family.</text>
</comment>
<evidence type="ECO:0000256" key="9">
    <source>
        <dbReference type="ARBA" id="ARBA00023180"/>
    </source>
</evidence>
<keyword evidence="4" id="KW-0017">Alkaloid metabolism</keyword>
<dbReference type="FunFam" id="3.30.43.10:FF:000004">
    <property type="entry name" value="Berberine bridge enzyme-like 15"/>
    <property type="match status" value="1"/>
</dbReference>
<evidence type="ECO:0000259" key="11">
    <source>
        <dbReference type="PROSITE" id="PS51387"/>
    </source>
</evidence>
<evidence type="ECO:0000256" key="3">
    <source>
        <dbReference type="ARBA" id="ARBA00005466"/>
    </source>
</evidence>
<dbReference type="InterPro" id="IPR006094">
    <property type="entry name" value="Oxid_FAD_bind_N"/>
</dbReference>
<keyword evidence="5" id="KW-0285">Flavoprotein</keyword>
<comment type="caution">
    <text evidence="12">The sequence shown here is derived from an EMBL/GenBank/DDBJ whole genome shotgun (WGS) entry which is preliminary data.</text>
</comment>
<feature type="chain" id="PRO_5043439959" description="FAD-binding PCMH-type domain-containing protein" evidence="10">
    <location>
        <begin position="25"/>
        <end position="532"/>
    </location>
</feature>
<proteinExistence type="inferred from homology"/>
<keyword evidence="9" id="KW-0325">Glycoprotein</keyword>
<dbReference type="InterPro" id="IPR016167">
    <property type="entry name" value="FAD-bd_PCMH_sub1"/>
</dbReference>